<dbReference type="PROSITE" id="PS51725">
    <property type="entry name" value="ABM"/>
    <property type="match status" value="1"/>
</dbReference>
<dbReference type="EMBL" id="VFOQ01000001">
    <property type="protein sequence ID" value="TQL61273.1"/>
    <property type="molecule type" value="Genomic_DNA"/>
</dbReference>
<evidence type="ECO:0000259" key="1">
    <source>
        <dbReference type="PROSITE" id="PS51725"/>
    </source>
</evidence>
<comment type="caution">
    <text evidence="2">The sequence shown here is derived from an EMBL/GenBank/DDBJ whole genome shotgun (WGS) entry which is preliminary data.</text>
</comment>
<keyword evidence="2" id="KW-0503">Monooxygenase</keyword>
<accession>A0A542ZLN3</accession>
<reference evidence="2 3" key="1">
    <citation type="submission" date="2019-06" db="EMBL/GenBank/DDBJ databases">
        <title>Sequencing the genomes of 1000 actinobacteria strains.</title>
        <authorList>
            <person name="Klenk H.-P."/>
        </authorList>
    </citation>
    <scope>NUCLEOTIDE SEQUENCE [LARGE SCALE GENOMIC DNA]</scope>
    <source>
        <strain evidence="2 3">DSM 18082</strain>
    </source>
</reference>
<dbReference type="InterPro" id="IPR011008">
    <property type="entry name" value="Dimeric_a/b-barrel"/>
</dbReference>
<evidence type="ECO:0000313" key="2">
    <source>
        <dbReference type="EMBL" id="TQL61273.1"/>
    </source>
</evidence>
<organism evidence="2 3">
    <name type="scientific">Oryzihumus leptocrescens</name>
    <dbReference type="NCBI Taxonomy" id="297536"/>
    <lineage>
        <taxon>Bacteria</taxon>
        <taxon>Bacillati</taxon>
        <taxon>Actinomycetota</taxon>
        <taxon>Actinomycetes</taxon>
        <taxon>Micrococcales</taxon>
        <taxon>Intrasporangiaceae</taxon>
        <taxon>Oryzihumus</taxon>
    </lineage>
</organism>
<dbReference type="Gene3D" id="3.30.70.100">
    <property type="match status" value="1"/>
</dbReference>
<sequence>MAGTTPGQVVVIARWLPRPGAESAVTEALPALVRASRAEPGCLGYQALPDPETGGFLLLERYADEAALDEHRASAHFQQLVLGQLVPLLAERDVTVCTTT</sequence>
<dbReference type="Pfam" id="PF03992">
    <property type="entry name" value="ABM"/>
    <property type="match status" value="1"/>
</dbReference>
<dbReference type="InterPro" id="IPR007138">
    <property type="entry name" value="ABM_dom"/>
</dbReference>
<gene>
    <name evidence="2" type="ORF">FB474_2681</name>
</gene>
<keyword evidence="2" id="KW-0560">Oxidoreductase</keyword>
<dbReference type="RefSeq" id="WP_221632531.1">
    <property type="nucleotide sequence ID" value="NZ_BAAAKX010000001.1"/>
</dbReference>
<dbReference type="Proteomes" id="UP000319514">
    <property type="component" value="Unassembled WGS sequence"/>
</dbReference>
<evidence type="ECO:0000313" key="3">
    <source>
        <dbReference type="Proteomes" id="UP000319514"/>
    </source>
</evidence>
<dbReference type="SUPFAM" id="SSF54909">
    <property type="entry name" value="Dimeric alpha+beta barrel"/>
    <property type="match status" value="1"/>
</dbReference>
<dbReference type="GO" id="GO:0005829">
    <property type="term" value="C:cytosol"/>
    <property type="evidence" value="ECO:0007669"/>
    <property type="project" value="TreeGrafter"/>
</dbReference>
<dbReference type="PANTHER" id="PTHR33336:SF3">
    <property type="entry name" value="ABM DOMAIN-CONTAINING PROTEIN"/>
    <property type="match status" value="1"/>
</dbReference>
<proteinExistence type="predicted"/>
<feature type="domain" description="ABM" evidence="1">
    <location>
        <begin position="9"/>
        <end position="97"/>
    </location>
</feature>
<dbReference type="GO" id="GO:0004497">
    <property type="term" value="F:monooxygenase activity"/>
    <property type="evidence" value="ECO:0007669"/>
    <property type="project" value="UniProtKB-KW"/>
</dbReference>
<keyword evidence="3" id="KW-1185">Reference proteome</keyword>
<dbReference type="AlphaFoldDB" id="A0A542ZLN3"/>
<dbReference type="InterPro" id="IPR050744">
    <property type="entry name" value="AI-2_Isomerase_LsrG"/>
</dbReference>
<dbReference type="PANTHER" id="PTHR33336">
    <property type="entry name" value="QUINOL MONOOXYGENASE YGIN-RELATED"/>
    <property type="match status" value="1"/>
</dbReference>
<name>A0A542ZLN3_9MICO</name>
<protein>
    <submittedName>
        <fullName evidence="2">Quinol monooxygenase YgiN</fullName>
    </submittedName>
</protein>